<organism evidence="1 2">
    <name type="scientific">Chaetoceros tenuissimus</name>
    <dbReference type="NCBI Taxonomy" id="426638"/>
    <lineage>
        <taxon>Eukaryota</taxon>
        <taxon>Sar</taxon>
        <taxon>Stramenopiles</taxon>
        <taxon>Ochrophyta</taxon>
        <taxon>Bacillariophyta</taxon>
        <taxon>Coscinodiscophyceae</taxon>
        <taxon>Chaetocerotophycidae</taxon>
        <taxon>Chaetocerotales</taxon>
        <taxon>Chaetocerotaceae</taxon>
        <taxon>Chaetoceros</taxon>
    </lineage>
</organism>
<reference evidence="1 2" key="1">
    <citation type="journal article" date="2021" name="Sci. Rep.">
        <title>The genome of the diatom Chaetoceros tenuissimus carries an ancient integrated fragment of an extant virus.</title>
        <authorList>
            <person name="Hongo Y."/>
            <person name="Kimura K."/>
            <person name="Takaki Y."/>
            <person name="Yoshida Y."/>
            <person name="Baba S."/>
            <person name="Kobayashi G."/>
            <person name="Nagasaki K."/>
            <person name="Hano T."/>
            <person name="Tomaru Y."/>
        </authorList>
    </citation>
    <scope>NUCLEOTIDE SEQUENCE [LARGE SCALE GENOMIC DNA]</scope>
    <source>
        <strain evidence="1 2">NIES-3715</strain>
    </source>
</reference>
<dbReference type="Proteomes" id="UP001054902">
    <property type="component" value="Unassembled WGS sequence"/>
</dbReference>
<protein>
    <submittedName>
        <fullName evidence="1">Uncharacterized protein</fullName>
    </submittedName>
</protein>
<dbReference type="Gene3D" id="2.60.120.620">
    <property type="entry name" value="q2cbj1_9rhob like domain"/>
    <property type="match status" value="1"/>
</dbReference>
<sequence>MSTSTRRDFIGPILLAIFAYLASMLTRAFQRSIEQAAIAKAAERKESLKYNITDGLIKNDNEIRDKLQDESIWQECASKDPVWWNGKAPKNIWEEIVSIIWEKHDDIIDSAAGFEYWCDIVGDKESIGWHIDKDIYEFEKNDVLVTPLRSAVYYGYNHFFDSPGGYLYLVDGDYTQNPHDYDVLRRDEIVAITAEHNRAVYFNSSKWHKVSPMRGSGKRFSFSVNAYTTKPKILKRHGHIEKS</sequence>
<dbReference type="AlphaFoldDB" id="A0AAD3CL23"/>
<dbReference type="EMBL" id="BLLK01000022">
    <property type="protein sequence ID" value="GFH46851.1"/>
    <property type="molecule type" value="Genomic_DNA"/>
</dbReference>
<comment type="caution">
    <text evidence="1">The sequence shown here is derived from an EMBL/GenBank/DDBJ whole genome shotgun (WGS) entry which is preliminary data.</text>
</comment>
<evidence type="ECO:0000313" key="2">
    <source>
        <dbReference type="Proteomes" id="UP001054902"/>
    </source>
</evidence>
<gene>
    <name evidence="1" type="ORF">CTEN210_03325</name>
</gene>
<name>A0AAD3CL23_9STRA</name>
<proteinExistence type="predicted"/>
<evidence type="ECO:0000313" key="1">
    <source>
        <dbReference type="EMBL" id="GFH46851.1"/>
    </source>
</evidence>
<keyword evidence="2" id="KW-1185">Reference proteome</keyword>
<accession>A0AAD3CL23</accession>